<dbReference type="PROSITE" id="PS50110">
    <property type="entry name" value="RESPONSE_REGULATORY"/>
    <property type="match status" value="1"/>
</dbReference>
<dbReference type="InterPro" id="IPR001789">
    <property type="entry name" value="Sig_transdc_resp-reg_receiver"/>
</dbReference>
<dbReference type="SUPFAM" id="SSF52172">
    <property type="entry name" value="CheY-like"/>
    <property type="match status" value="1"/>
</dbReference>
<gene>
    <name evidence="3" type="ORF">I1A42_24400</name>
</gene>
<dbReference type="InterPro" id="IPR011006">
    <property type="entry name" value="CheY-like_superfamily"/>
</dbReference>
<evidence type="ECO:0000259" key="2">
    <source>
        <dbReference type="PROSITE" id="PS50110"/>
    </source>
</evidence>
<evidence type="ECO:0000256" key="1">
    <source>
        <dbReference type="PROSITE-ProRule" id="PRU00169"/>
    </source>
</evidence>
<organism evidence="3 4">
    <name type="scientific">Vibrio nitrifigilis</name>
    <dbReference type="NCBI Taxonomy" id="2789781"/>
    <lineage>
        <taxon>Bacteria</taxon>
        <taxon>Pseudomonadati</taxon>
        <taxon>Pseudomonadota</taxon>
        <taxon>Gammaproteobacteria</taxon>
        <taxon>Vibrionales</taxon>
        <taxon>Vibrionaceae</taxon>
        <taxon>Vibrio</taxon>
    </lineage>
</organism>
<proteinExistence type="predicted"/>
<feature type="domain" description="Response regulatory" evidence="2">
    <location>
        <begin position="1"/>
        <end position="44"/>
    </location>
</feature>
<comment type="caution">
    <text evidence="3">The sequence shown here is derived from an EMBL/GenBank/DDBJ whole genome shotgun (WGS) entry which is preliminary data.</text>
</comment>
<reference evidence="3 4" key="1">
    <citation type="submission" date="2020-11" db="EMBL/GenBank/DDBJ databases">
        <title>Vibrio nitrifigilis sp. nov., a marine nitrogen-fixing bacterium isolated from the lagoon sediment of an islet inside an atoll.</title>
        <authorList>
            <person name="Wang L.-T."/>
            <person name="Shieh W.Y."/>
        </authorList>
    </citation>
    <scope>NUCLEOTIDE SEQUENCE [LARGE SCALE GENOMIC DNA]</scope>
    <source>
        <strain evidence="3 4">NFV-1</strain>
    </source>
</reference>
<evidence type="ECO:0000313" key="4">
    <source>
        <dbReference type="Proteomes" id="UP000597206"/>
    </source>
</evidence>
<protein>
    <submittedName>
        <fullName evidence="3">Response regulator</fullName>
    </submittedName>
</protein>
<dbReference type="Gene3D" id="3.40.50.2300">
    <property type="match status" value="1"/>
</dbReference>
<comment type="caution">
    <text evidence="1">Lacks conserved residue(s) required for the propagation of feature annotation.</text>
</comment>
<dbReference type="Pfam" id="PF00072">
    <property type="entry name" value="Response_reg"/>
    <property type="match status" value="1"/>
</dbReference>
<dbReference type="Proteomes" id="UP000597206">
    <property type="component" value="Unassembled WGS sequence"/>
</dbReference>
<dbReference type="EMBL" id="JADPMR010000007">
    <property type="protein sequence ID" value="MBF9003621.1"/>
    <property type="molecule type" value="Genomic_DNA"/>
</dbReference>
<evidence type="ECO:0000313" key="3">
    <source>
        <dbReference type="EMBL" id="MBF9003621.1"/>
    </source>
</evidence>
<keyword evidence="4" id="KW-1185">Reference proteome</keyword>
<name>A0ABS0GME3_9VIBR</name>
<dbReference type="RefSeq" id="WP_196125797.1">
    <property type="nucleotide sequence ID" value="NZ_JADPMR010000007.1"/>
</dbReference>
<sequence>MPVIFLTAKSETIDMKKGFELGAVDYITKPCNPDILKARVATHTKLKLSKDALEERVDTLVENARLREDVEPYYTS</sequence>
<accession>A0ABS0GME3</accession>